<evidence type="ECO:0000313" key="5">
    <source>
        <dbReference type="Proteomes" id="UP000011693"/>
    </source>
</evidence>
<feature type="domain" description="Nudix hydrolase" evidence="3">
    <location>
        <begin position="65"/>
        <end position="196"/>
    </location>
</feature>
<dbReference type="Proteomes" id="UP000011693">
    <property type="component" value="Unassembled WGS sequence"/>
</dbReference>
<dbReference type="PROSITE" id="PS00893">
    <property type="entry name" value="NUDIX_BOX"/>
    <property type="match status" value="1"/>
</dbReference>
<dbReference type="CDD" id="cd02883">
    <property type="entry name" value="NUDIX_Hydrolase"/>
    <property type="match status" value="1"/>
</dbReference>
<dbReference type="OrthoDB" id="313151at2157"/>
<gene>
    <name evidence="4" type="ORF">C482_10237</name>
</gene>
<sequence length="202" mass="23288">MDWQDINRKEIERRRDRLLGSFGEAPVYERHDTPEPERFEKWTQLSKDGYIGSAYAFIKRSPDDLPSLTESMAVENEEQERVLLTLERGGFKWGVPGGGQEADERMEKTVQREVTEEVGLRISLSGINHMRHEIATCEEYDERLHVLRVFFHADYEDGSITIQPGELNGAAWFATPPTPERLLPSTQRLLEGWGNEENRGLN</sequence>
<dbReference type="GO" id="GO:0016787">
    <property type="term" value="F:hydrolase activity"/>
    <property type="evidence" value="ECO:0007669"/>
    <property type="project" value="UniProtKB-KW"/>
</dbReference>
<dbReference type="AlphaFoldDB" id="M0AM97"/>
<evidence type="ECO:0000256" key="1">
    <source>
        <dbReference type="ARBA" id="ARBA00001946"/>
    </source>
</evidence>
<keyword evidence="2 4" id="KW-0378">Hydrolase</keyword>
<dbReference type="RefSeq" id="WP_006167473.1">
    <property type="nucleotide sequence ID" value="NZ_AOIN01000056.1"/>
</dbReference>
<dbReference type="Gene3D" id="3.90.79.10">
    <property type="entry name" value="Nucleoside Triphosphate Pyrophosphohydrolase"/>
    <property type="match status" value="1"/>
</dbReference>
<dbReference type="Pfam" id="PF00293">
    <property type="entry name" value="NUDIX"/>
    <property type="match status" value="1"/>
</dbReference>
<reference evidence="4 5" key="1">
    <citation type="journal article" date="2014" name="PLoS Genet.">
        <title>Phylogenetically driven sequencing of extremely halophilic archaea reveals strategies for static and dynamic osmo-response.</title>
        <authorList>
            <person name="Becker E.A."/>
            <person name="Seitzer P.M."/>
            <person name="Tritt A."/>
            <person name="Larsen D."/>
            <person name="Krusor M."/>
            <person name="Yao A.I."/>
            <person name="Wu D."/>
            <person name="Madern D."/>
            <person name="Eisen J.A."/>
            <person name="Darling A.E."/>
            <person name="Facciotti M.T."/>
        </authorList>
    </citation>
    <scope>NUCLEOTIDE SEQUENCE [LARGE SCALE GENOMIC DNA]</scope>
    <source>
        <strain evidence="4 5">JCM 10990</strain>
    </source>
</reference>
<dbReference type="InterPro" id="IPR020084">
    <property type="entry name" value="NUDIX_hydrolase_CS"/>
</dbReference>
<name>M0AM97_9EURY</name>
<dbReference type="STRING" id="1227492.C482_10237"/>
<comment type="caution">
    <text evidence="4">The sequence shown here is derived from an EMBL/GenBank/DDBJ whole genome shotgun (WGS) entry which is preliminary data.</text>
</comment>
<dbReference type="PROSITE" id="PS51462">
    <property type="entry name" value="NUDIX"/>
    <property type="match status" value="1"/>
</dbReference>
<comment type="cofactor">
    <cofactor evidence="1">
        <name>Mg(2+)</name>
        <dbReference type="ChEBI" id="CHEBI:18420"/>
    </cofactor>
</comment>
<dbReference type="PANTHER" id="PTHR43046">
    <property type="entry name" value="GDP-MANNOSE MANNOSYL HYDROLASE"/>
    <property type="match status" value="1"/>
</dbReference>
<dbReference type="InterPro" id="IPR015797">
    <property type="entry name" value="NUDIX_hydrolase-like_dom_sf"/>
</dbReference>
<dbReference type="SUPFAM" id="SSF55811">
    <property type="entry name" value="Nudix"/>
    <property type="match status" value="1"/>
</dbReference>
<dbReference type="InterPro" id="IPR000086">
    <property type="entry name" value="NUDIX_hydrolase_dom"/>
</dbReference>
<dbReference type="PANTHER" id="PTHR43046:SF14">
    <property type="entry name" value="MUTT_NUDIX FAMILY PROTEIN"/>
    <property type="match status" value="1"/>
</dbReference>
<proteinExistence type="predicted"/>
<evidence type="ECO:0000259" key="3">
    <source>
        <dbReference type="PROSITE" id="PS51462"/>
    </source>
</evidence>
<evidence type="ECO:0000313" key="4">
    <source>
        <dbReference type="EMBL" id="ELY99855.1"/>
    </source>
</evidence>
<keyword evidence="5" id="KW-1185">Reference proteome</keyword>
<dbReference type="EMBL" id="AOIN01000056">
    <property type="protein sequence ID" value="ELY99855.1"/>
    <property type="molecule type" value="Genomic_DNA"/>
</dbReference>
<organism evidence="4 5">
    <name type="scientific">Natrialba chahannaoensis JCM 10990</name>
    <dbReference type="NCBI Taxonomy" id="1227492"/>
    <lineage>
        <taxon>Archaea</taxon>
        <taxon>Methanobacteriati</taxon>
        <taxon>Methanobacteriota</taxon>
        <taxon>Stenosarchaea group</taxon>
        <taxon>Halobacteria</taxon>
        <taxon>Halobacteriales</taxon>
        <taxon>Natrialbaceae</taxon>
        <taxon>Natrialba</taxon>
    </lineage>
</organism>
<protein>
    <submittedName>
        <fullName evidence="4">NTP pyrophosphohydrolase</fullName>
    </submittedName>
</protein>
<evidence type="ECO:0000256" key="2">
    <source>
        <dbReference type="ARBA" id="ARBA00022801"/>
    </source>
</evidence>
<accession>M0AM97</accession>